<evidence type="ECO:0000256" key="11">
    <source>
        <dbReference type="ARBA" id="ARBA00052919"/>
    </source>
</evidence>
<feature type="binding site" evidence="15">
    <location>
        <position position="76"/>
    </location>
    <ligand>
        <name>5-phospho-alpha-D-ribose 1-diphosphate</name>
        <dbReference type="ChEBI" id="CHEBI:58017"/>
    </ligand>
</feature>
<feature type="binding site" evidence="15">
    <location>
        <position position="197"/>
    </location>
    <ligand>
        <name>5-phospho-alpha-D-ribose 1-diphosphate</name>
        <dbReference type="ChEBI" id="CHEBI:58017"/>
    </ligand>
</feature>
<keyword evidence="9 15" id="KW-0342">GTP-binding</keyword>
<evidence type="ECO:0000256" key="14">
    <source>
        <dbReference type="ARBA" id="ARBA00079807"/>
    </source>
</evidence>
<dbReference type="InterPro" id="IPR000836">
    <property type="entry name" value="PRTase_dom"/>
</dbReference>
<dbReference type="SUPFAM" id="SSF53271">
    <property type="entry name" value="PRTase-like"/>
    <property type="match status" value="1"/>
</dbReference>
<feature type="domain" description="Phosphoribosyltransferase" evidence="16">
    <location>
        <begin position="5"/>
        <end position="205"/>
    </location>
</feature>
<dbReference type="RefSeq" id="WP_036452058.1">
    <property type="nucleotide sequence ID" value="NZ_AWQU01000080.1"/>
</dbReference>
<dbReference type="PANTHER" id="PTHR32315:SF4">
    <property type="entry name" value="URACIL PHOSPHORIBOSYLTRANSFERASE, CHLOROPLASTIC"/>
    <property type="match status" value="1"/>
</dbReference>
<dbReference type="GO" id="GO:0005525">
    <property type="term" value="F:GTP binding"/>
    <property type="evidence" value="ECO:0007669"/>
    <property type="project" value="UniProtKB-KW"/>
</dbReference>
<dbReference type="UniPathway" id="UPA00574">
    <property type="reaction ID" value="UER00636"/>
</dbReference>
<name>A0A084U3H8_MALIO</name>
<keyword evidence="6 15" id="KW-0808">Transferase</keyword>
<dbReference type="FunFam" id="3.40.50.2020:FF:000003">
    <property type="entry name" value="Uracil phosphoribosyltransferase"/>
    <property type="match status" value="1"/>
</dbReference>
<evidence type="ECO:0000256" key="2">
    <source>
        <dbReference type="ARBA" id="ARBA00009516"/>
    </source>
</evidence>
<keyword evidence="7 15" id="KW-0547">Nucleotide-binding</keyword>
<evidence type="ECO:0000256" key="15">
    <source>
        <dbReference type="HAMAP-Rule" id="MF_01218"/>
    </source>
</evidence>
<accession>A0A084U3H8</accession>
<keyword evidence="18" id="KW-1185">Reference proteome</keyword>
<evidence type="ECO:0000256" key="12">
    <source>
        <dbReference type="ARBA" id="ARBA00056901"/>
    </source>
</evidence>
<dbReference type="InterPro" id="IPR034332">
    <property type="entry name" value="Upp_B"/>
</dbReference>
<dbReference type="InterPro" id="IPR005765">
    <property type="entry name" value="UPRT"/>
</dbReference>
<dbReference type="InterPro" id="IPR050054">
    <property type="entry name" value="UPRTase/APRTase"/>
</dbReference>
<evidence type="ECO:0000256" key="6">
    <source>
        <dbReference type="ARBA" id="ARBA00022679"/>
    </source>
</evidence>
<feature type="binding site" evidence="15">
    <location>
        <position position="101"/>
    </location>
    <ligand>
        <name>5-phospho-alpha-D-ribose 1-diphosphate</name>
        <dbReference type="ChEBI" id="CHEBI:58017"/>
    </ligand>
</feature>
<feature type="binding site" evidence="15">
    <location>
        <begin position="128"/>
        <end position="136"/>
    </location>
    <ligand>
        <name>5-phospho-alpha-D-ribose 1-diphosphate</name>
        <dbReference type="ChEBI" id="CHEBI:58017"/>
    </ligand>
</feature>
<dbReference type="EMBL" id="AWQU01000080">
    <property type="protein sequence ID" value="KFB07514.1"/>
    <property type="molecule type" value="Genomic_DNA"/>
</dbReference>
<proteinExistence type="inferred from homology"/>
<comment type="catalytic activity">
    <reaction evidence="11 15">
        <text>UMP + diphosphate = 5-phospho-alpha-D-ribose 1-diphosphate + uracil</text>
        <dbReference type="Rhea" id="RHEA:13017"/>
        <dbReference type="ChEBI" id="CHEBI:17568"/>
        <dbReference type="ChEBI" id="CHEBI:33019"/>
        <dbReference type="ChEBI" id="CHEBI:57865"/>
        <dbReference type="ChEBI" id="CHEBI:58017"/>
        <dbReference type="EC" id="2.4.2.9"/>
    </reaction>
</comment>
<keyword evidence="4 15" id="KW-0021">Allosteric enzyme</keyword>
<dbReference type="Gene3D" id="3.40.50.2020">
    <property type="match status" value="1"/>
</dbReference>
<evidence type="ECO:0000256" key="4">
    <source>
        <dbReference type="ARBA" id="ARBA00022533"/>
    </source>
</evidence>
<dbReference type="GO" id="GO:0005737">
    <property type="term" value="C:cytoplasm"/>
    <property type="evidence" value="ECO:0007669"/>
    <property type="project" value="UniProtKB-ARBA"/>
</dbReference>
<dbReference type="PANTHER" id="PTHR32315">
    <property type="entry name" value="ADENINE PHOSPHORIBOSYLTRANSFERASE"/>
    <property type="match status" value="1"/>
</dbReference>
<dbReference type="HAMAP" id="MF_01218_B">
    <property type="entry name" value="Upp_B"/>
    <property type="match status" value="1"/>
</dbReference>
<evidence type="ECO:0000256" key="13">
    <source>
        <dbReference type="ARBA" id="ARBA00072146"/>
    </source>
</evidence>
<dbReference type="EC" id="2.4.2.9" evidence="3 15"/>
<comment type="pathway">
    <text evidence="1 15">Pyrimidine metabolism; UMP biosynthesis via salvage pathway; UMP from uracil: step 1/1.</text>
</comment>
<evidence type="ECO:0000259" key="16">
    <source>
        <dbReference type="Pfam" id="PF14681"/>
    </source>
</evidence>
<comment type="caution">
    <text evidence="17">The sequence shown here is derived from an EMBL/GenBank/DDBJ whole genome shotgun (WGS) entry which is preliminary data.</text>
</comment>
<comment type="function">
    <text evidence="12 15">Catalyzes the conversion of uracil and 5-phospho-alpha-D-ribose 1-diphosphate (PRPP) to UMP and diphosphate.</text>
</comment>
<dbReference type="GO" id="GO:0004845">
    <property type="term" value="F:uracil phosphoribosyltransferase activity"/>
    <property type="evidence" value="ECO:0007669"/>
    <property type="project" value="UniProtKB-UniRule"/>
</dbReference>
<evidence type="ECO:0000256" key="8">
    <source>
        <dbReference type="ARBA" id="ARBA00022842"/>
    </source>
</evidence>
<feature type="binding site" evidence="15">
    <location>
        <position position="191"/>
    </location>
    <ligand>
        <name>uracil</name>
        <dbReference type="ChEBI" id="CHEBI:17568"/>
    </ligand>
</feature>
<evidence type="ECO:0000256" key="10">
    <source>
        <dbReference type="ARBA" id="ARBA00031082"/>
    </source>
</evidence>
<dbReference type="Proteomes" id="UP000028523">
    <property type="component" value="Unassembled WGS sequence"/>
</dbReference>
<gene>
    <name evidence="15 17" type="primary">upp</name>
    <name evidence="17" type="ORF">P271_354</name>
</gene>
<dbReference type="InterPro" id="IPR029057">
    <property type="entry name" value="PRTase-like"/>
</dbReference>
<dbReference type="GO" id="GO:0000287">
    <property type="term" value="F:magnesium ion binding"/>
    <property type="evidence" value="ECO:0007669"/>
    <property type="project" value="UniProtKB-UniRule"/>
</dbReference>
<evidence type="ECO:0000256" key="9">
    <source>
        <dbReference type="ARBA" id="ARBA00023134"/>
    </source>
</evidence>
<dbReference type="Pfam" id="PF14681">
    <property type="entry name" value="UPRTase"/>
    <property type="match status" value="1"/>
</dbReference>
<keyword evidence="5 15" id="KW-0328">Glycosyltransferase</keyword>
<evidence type="ECO:0000256" key="7">
    <source>
        <dbReference type="ARBA" id="ARBA00022741"/>
    </source>
</evidence>
<protein>
    <recommendedName>
        <fullName evidence="13 15">Uracil phosphoribosyltransferase</fullName>
        <ecNumber evidence="3 15">2.4.2.9</ecNumber>
    </recommendedName>
    <alternativeName>
        <fullName evidence="10 15">UMP pyrophosphorylase</fullName>
    </alternativeName>
    <alternativeName>
        <fullName evidence="14 15">UPRTase</fullName>
    </alternativeName>
</protein>
<dbReference type="NCBIfam" id="NF001097">
    <property type="entry name" value="PRK00129.1"/>
    <property type="match status" value="1"/>
</dbReference>
<evidence type="ECO:0000313" key="17">
    <source>
        <dbReference type="EMBL" id="KFB07514.1"/>
    </source>
</evidence>
<comment type="activity regulation">
    <text evidence="15">Allosterically activated by GTP.</text>
</comment>
<evidence type="ECO:0000256" key="1">
    <source>
        <dbReference type="ARBA" id="ARBA00005180"/>
    </source>
</evidence>
<evidence type="ECO:0000256" key="5">
    <source>
        <dbReference type="ARBA" id="ARBA00022676"/>
    </source>
</evidence>
<feature type="binding site" evidence="15">
    <location>
        <begin position="196"/>
        <end position="198"/>
    </location>
    <ligand>
        <name>uracil</name>
        <dbReference type="ChEBI" id="CHEBI:17568"/>
    </ligand>
</feature>
<organism evidence="17 18">
    <name type="scientific">Malacoplasma iowae DK-CPA</name>
    <dbReference type="NCBI Taxonomy" id="1394179"/>
    <lineage>
        <taxon>Bacteria</taxon>
        <taxon>Bacillati</taxon>
        <taxon>Mycoplasmatota</taxon>
        <taxon>Mycoplasmoidales</taxon>
        <taxon>Mycoplasmoidaceae</taxon>
        <taxon>Malacoplasma</taxon>
    </lineage>
</organism>
<dbReference type="NCBIfam" id="TIGR01091">
    <property type="entry name" value="upp"/>
    <property type="match status" value="1"/>
</dbReference>
<dbReference type="AlphaFoldDB" id="A0A084U3H8"/>
<reference evidence="17 18" key="1">
    <citation type="journal article" date="2014" name="PLoS ONE">
        <title>Reduction of Hydrogen Peroxide Accumulation and Toxicity by a Catalase from Mycoplasma iowae.</title>
        <authorList>
            <person name="Pritchard R.E."/>
            <person name="Prassinos A.J."/>
            <person name="Osborne J.D."/>
            <person name="Raviv Z."/>
            <person name="Balish M.F."/>
        </authorList>
    </citation>
    <scope>NUCLEOTIDE SEQUENCE [LARGE SCALE GENOMIC DNA]</scope>
    <source>
        <strain evidence="17 18">DK-CPA</strain>
    </source>
</reference>
<keyword evidence="8 15" id="KW-0460">Magnesium</keyword>
<sequence>MVFIFDHPLIKDKLTRMRKIQTQSTKFRDNLNEITQLMAYEVTKNYELKDIEIETPISKMTGKKLKDKVVLIPILRAGLGMVDGLKQLIPTSSIGHIGIYRDEETALPKQYYCKMPPSLTGGNAIILDPMLATGGSASEAIKIVKQHNPKSISFVCLVAAPEGLERLKKEHPDIDIYIASLDEKLNDKCYIVPGLGDAGDRIFGTK</sequence>
<dbReference type="CDD" id="cd06223">
    <property type="entry name" value="PRTases_typeI"/>
    <property type="match status" value="1"/>
</dbReference>
<comment type="cofactor">
    <cofactor evidence="15">
        <name>Mg(2+)</name>
        <dbReference type="ChEBI" id="CHEBI:18420"/>
    </cofactor>
    <text evidence="15">Binds 1 Mg(2+) ion per subunit. The magnesium is bound as Mg-PRPP.</text>
</comment>
<evidence type="ECO:0000313" key="18">
    <source>
        <dbReference type="Proteomes" id="UP000028523"/>
    </source>
</evidence>
<comment type="similarity">
    <text evidence="2 15">Belongs to the UPRTase family.</text>
</comment>
<dbReference type="GO" id="GO:0044206">
    <property type="term" value="P:UMP salvage"/>
    <property type="evidence" value="ECO:0007669"/>
    <property type="project" value="UniProtKB-UniRule"/>
</dbReference>
<evidence type="ECO:0000256" key="3">
    <source>
        <dbReference type="ARBA" id="ARBA00011894"/>
    </source>
</evidence>
<dbReference type="GO" id="GO:0006223">
    <property type="term" value="P:uracil salvage"/>
    <property type="evidence" value="ECO:0007669"/>
    <property type="project" value="InterPro"/>
</dbReference>